<proteinExistence type="predicted"/>
<dbReference type="AlphaFoldDB" id="X1VNN1"/>
<evidence type="ECO:0000313" key="1">
    <source>
        <dbReference type="EMBL" id="GAJ10425.1"/>
    </source>
</evidence>
<organism evidence="1">
    <name type="scientific">marine sediment metagenome</name>
    <dbReference type="NCBI Taxonomy" id="412755"/>
    <lineage>
        <taxon>unclassified sequences</taxon>
        <taxon>metagenomes</taxon>
        <taxon>ecological metagenomes</taxon>
    </lineage>
</organism>
<name>X1VNN1_9ZZZZ</name>
<sequence>MQDIFAEEFKPKRIIDNPSEEKLREWALEQGGIITEFGNLSVVTAVRNRIAKFTEVVMGELDQECQGGFHRLPRFL</sequence>
<gene>
    <name evidence="1" type="ORF">S12H4_50990</name>
</gene>
<comment type="caution">
    <text evidence="1">The sequence shown here is derived from an EMBL/GenBank/DDBJ whole genome shotgun (WGS) entry which is preliminary data.</text>
</comment>
<protein>
    <submittedName>
        <fullName evidence="1">Uncharacterized protein</fullName>
    </submittedName>
</protein>
<reference evidence="1" key="1">
    <citation type="journal article" date="2014" name="Front. Microbiol.">
        <title>High frequency of phylogenetically diverse reductive dehalogenase-homologous genes in deep subseafloor sedimentary metagenomes.</title>
        <authorList>
            <person name="Kawai M."/>
            <person name="Futagami T."/>
            <person name="Toyoda A."/>
            <person name="Takaki Y."/>
            <person name="Nishi S."/>
            <person name="Hori S."/>
            <person name="Arai W."/>
            <person name="Tsubouchi T."/>
            <person name="Morono Y."/>
            <person name="Uchiyama I."/>
            <person name="Ito T."/>
            <person name="Fujiyama A."/>
            <person name="Inagaki F."/>
            <person name="Takami H."/>
        </authorList>
    </citation>
    <scope>NUCLEOTIDE SEQUENCE</scope>
    <source>
        <strain evidence="1">Expedition CK06-06</strain>
    </source>
</reference>
<dbReference type="EMBL" id="BARW01032181">
    <property type="protein sequence ID" value="GAJ10425.1"/>
    <property type="molecule type" value="Genomic_DNA"/>
</dbReference>
<accession>X1VNN1</accession>